<protein>
    <submittedName>
        <fullName evidence="8">Galactose-proton symporter</fullName>
    </submittedName>
</protein>
<dbReference type="AlphaFoldDB" id="A0A1E3L493"/>
<dbReference type="Pfam" id="PF07690">
    <property type="entry name" value="MFS_1"/>
    <property type="match status" value="1"/>
</dbReference>
<dbReference type="PATRIC" id="fig|1886670.3.peg.2253"/>
<evidence type="ECO:0000259" key="7">
    <source>
        <dbReference type="PROSITE" id="PS50850"/>
    </source>
</evidence>
<evidence type="ECO:0000256" key="2">
    <source>
        <dbReference type="ARBA" id="ARBA00022448"/>
    </source>
</evidence>
<dbReference type="CDD" id="cd17321">
    <property type="entry name" value="MFS_MMR_MDR_like"/>
    <property type="match status" value="1"/>
</dbReference>
<feature type="transmembrane region" description="Helical" evidence="6">
    <location>
        <begin position="155"/>
        <end position="172"/>
    </location>
</feature>
<organism evidence="8 9">
    <name type="scientific">Paenibacillus nuruki</name>
    <dbReference type="NCBI Taxonomy" id="1886670"/>
    <lineage>
        <taxon>Bacteria</taxon>
        <taxon>Bacillati</taxon>
        <taxon>Bacillota</taxon>
        <taxon>Bacilli</taxon>
        <taxon>Bacillales</taxon>
        <taxon>Paenibacillaceae</taxon>
        <taxon>Paenibacillus</taxon>
    </lineage>
</organism>
<evidence type="ECO:0000256" key="4">
    <source>
        <dbReference type="ARBA" id="ARBA00022989"/>
    </source>
</evidence>
<keyword evidence="9" id="KW-1185">Reference proteome</keyword>
<dbReference type="GO" id="GO:0005886">
    <property type="term" value="C:plasma membrane"/>
    <property type="evidence" value="ECO:0007669"/>
    <property type="project" value="UniProtKB-SubCell"/>
</dbReference>
<feature type="domain" description="Major facilitator superfamily (MFS) profile" evidence="7">
    <location>
        <begin position="3"/>
        <end position="441"/>
    </location>
</feature>
<dbReference type="PANTHER" id="PTHR42718:SF9">
    <property type="entry name" value="MAJOR FACILITATOR SUPERFAMILY MULTIDRUG TRANSPORTER MFSC"/>
    <property type="match status" value="1"/>
</dbReference>
<keyword evidence="3 6" id="KW-0812">Transmembrane</keyword>
<dbReference type="InterPro" id="IPR036259">
    <property type="entry name" value="MFS_trans_sf"/>
</dbReference>
<comment type="subcellular location">
    <subcellularLocation>
        <location evidence="1">Cell membrane</location>
        <topology evidence="1">Multi-pass membrane protein</topology>
    </subcellularLocation>
</comment>
<dbReference type="Gene3D" id="1.20.1720.10">
    <property type="entry name" value="Multidrug resistance protein D"/>
    <property type="match status" value="1"/>
</dbReference>
<dbReference type="STRING" id="1886670.PTI45_02213"/>
<feature type="transmembrane region" description="Helical" evidence="6">
    <location>
        <begin position="414"/>
        <end position="437"/>
    </location>
</feature>
<dbReference type="PRINTS" id="PR01036">
    <property type="entry name" value="TCRTETB"/>
</dbReference>
<accession>A0A1E3L493</accession>
<feature type="transmembrane region" description="Helical" evidence="6">
    <location>
        <begin position="69"/>
        <end position="92"/>
    </location>
</feature>
<comment type="caution">
    <text evidence="8">The sequence shown here is derived from an EMBL/GenBank/DDBJ whole genome shotgun (WGS) entry which is preliminary data.</text>
</comment>
<feature type="transmembrane region" description="Helical" evidence="6">
    <location>
        <begin position="335"/>
        <end position="356"/>
    </location>
</feature>
<keyword evidence="2" id="KW-0813">Transport</keyword>
<feature type="transmembrane region" description="Helical" evidence="6">
    <location>
        <begin position="7"/>
        <end position="27"/>
    </location>
</feature>
<dbReference type="PANTHER" id="PTHR42718">
    <property type="entry name" value="MAJOR FACILITATOR SUPERFAMILY MULTIDRUG TRANSPORTER MFSC"/>
    <property type="match status" value="1"/>
</dbReference>
<evidence type="ECO:0000256" key="1">
    <source>
        <dbReference type="ARBA" id="ARBA00004651"/>
    </source>
</evidence>
<dbReference type="PROSITE" id="PS50850">
    <property type="entry name" value="MFS"/>
    <property type="match status" value="1"/>
</dbReference>
<feature type="transmembrane region" description="Helical" evidence="6">
    <location>
        <begin position="98"/>
        <end position="116"/>
    </location>
</feature>
<feature type="transmembrane region" description="Helical" evidence="6">
    <location>
        <begin position="128"/>
        <end position="149"/>
    </location>
</feature>
<keyword evidence="5 6" id="KW-0472">Membrane</keyword>
<feature type="transmembrane region" description="Helical" evidence="6">
    <location>
        <begin position="39"/>
        <end position="57"/>
    </location>
</feature>
<keyword evidence="4 6" id="KW-1133">Transmembrane helix</keyword>
<feature type="transmembrane region" description="Helical" evidence="6">
    <location>
        <begin position="368"/>
        <end position="394"/>
    </location>
</feature>
<dbReference type="InterPro" id="IPR020846">
    <property type="entry name" value="MFS_dom"/>
</dbReference>
<dbReference type="RefSeq" id="WP_069327632.1">
    <property type="nucleotide sequence ID" value="NZ_MDER01000038.1"/>
</dbReference>
<feature type="transmembrane region" description="Helical" evidence="6">
    <location>
        <begin position="247"/>
        <end position="266"/>
    </location>
</feature>
<gene>
    <name evidence="8" type="ORF">PTI45_02213</name>
</gene>
<dbReference type="InterPro" id="IPR011701">
    <property type="entry name" value="MFS"/>
</dbReference>
<feature type="transmembrane region" description="Helical" evidence="6">
    <location>
        <begin position="210"/>
        <end position="227"/>
    </location>
</feature>
<dbReference type="GO" id="GO:0022857">
    <property type="term" value="F:transmembrane transporter activity"/>
    <property type="evidence" value="ECO:0007669"/>
    <property type="project" value="InterPro"/>
</dbReference>
<dbReference type="EMBL" id="MDER01000038">
    <property type="protein sequence ID" value="ODP28463.1"/>
    <property type="molecule type" value="Genomic_DNA"/>
</dbReference>
<evidence type="ECO:0000256" key="5">
    <source>
        <dbReference type="ARBA" id="ARBA00023136"/>
    </source>
</evidence>
<evidence type="ECO:0000313" key="9">
    <source>
        <dbReference type="Proteomes" id="UP000094578"/>
    </source>
</evidence>
<evidence type="ECO:0000313" key="8">
    <source>
        <dbReference type="EMBL" id="ODP28463.1"/>
    </source>
</evidence>
<dbReference type="SUPFAM" id="SSF103473">
    <property type="entry name" value="MFS general substrate transporter"/>
    <property type="match status" value="1"/>
</dbReference>
<dbReference type="Proteomes" id="UP000094578">
    <property type="component" value="Unassembled WGS sequence"/>
</dbReference>
<feature type="transmembrane region" description="Helical" evidence="6">
    <location>
        <begin position="184"/>
        <end position="204"/>
    </location>
</feature>
<name>A0A1E3L493_9BACL</name>
<sequence>MKIIYILALAMIISVMNSTMFNVALPSIRQDFDLSSSQVSWVVTSYIIIYAIGSVTYGKLADKYRLKNLLTVGICLFAVGSIVGFVASDYWMVIAGRILQSAGASVIPASSMIIPIRYVSPEKRGRALGITSSGMALGTAMGPIIAGMITSFADWRYLFAISLLSLVTIPFFRKYLNQDQVRPLKIDLWGGVMLAATVTLLLLAITNVSFILAIMTIVLLIIFILYIRQAKQPFLDPAIFRNSTYTMTMIIACLALIFNLCVPYLIPQMLSSIHQLSSFTIGMIMFPGALIAAIFGIVGGRIADSKGNTFLLRIAFILQLMTYIILAVFTDRSYWMIMGVLVIGNTGLTFAQVGLANTVSRTLDGAQVGVGMGLYMMLSFISGAIGTTVLGLILDRVQSPWSFNSLWHYSEANTFSNIFLVFAIWMAIVFIFFFRYLRVANQNGKIAK</sequence>
<feature type="transmembrane region" description="Helical" evidence="6">
    <location>
        <begin position="310"/>
        <end position="329"/>
    </location>
</feature>
<reference evidence="8 9" key="1">
    <citation type="submission" date="2016-08" db="EMBL/GenBank/DDBJ databases">
        <title>Genome sequencing of Paenibacillus sp. TI45-13ar, isolated from Korean traditional nuruk.</title>
        <authorList>
            <person name="Kim S.-J."/>
        </authorList>
    </citation>
    <scope>NUCLEOTIDE SEQUENCE [LARGE SCALE GENOMIC DNA]</scope>
    <source>
        <strain evidence="8 9">TI45-13ar</strain>
    </source>
</reference>
<evidence type="ECO:0000256" key="3">
    <source>
        <dbReference type="ARBA" id="ARBA00022692"/>
    </source>
</evidence>
<dbReference type="Gene3D" id="1.20.1250.20">
    <property type="entry name" value="MFS general substrate transporter like domains"/>
    <property type="match status" value="1"/>
</dbReference>
<evidence type="ECO:0000256" key="6">
    <source>
        <dbReference type="SAM" id="Phobius"/>
    </source>
</evidence>
<feature type="transmembrane region" description="Helical" evidence="6">
    <location>
        <begin position="278"/>
        <end position="298"/>
    </location>
</feature>
<proteinExistence type="predicted"/>